<dbReference type="InterPro" id="IPR001478">
    <property type="entry name" value="PDZ"/>
</dbReference>
<name>A0A6G1SDU3_9ACAR</name>
<feature type="region of interest" description="Disordered" evidence="1">
    <location>
        <begin position="620"/>
        <end position="693"/>
    </location>
</feature>
<dbReference type="PANTHER" id="PTHR46221">
    <property type="entry name" value="FERM AND PDZ DOMAIN-CONTAINING PROTEIN FAMILY MEMBER"/>
    <property type="match status" value="1"/>
</dbReference>
<dbReference type="InterPro" id="IPR035963">
    <property type="entry name" value="FERM_2"/>
</dbReference>
<dbReference type="SUPFAM" id="SSF50156">
    <property type="entry name" value="PDZ domain-like"/>
    <property type="match status" value="1"/>
</dbReference>
<feature type="compositionally biased region" description="Polar residues" evidence="1">
    <location>
        <begin position="676"/>
        <end position="688"/>
    </location>
</feature>
<dbReference type="Gene3D" id="1.20.80.10">
    <property type="match status" value="1"/>
</dbReference>
<evidence type="ECO:0000256" key="1">
    <source>
        <dbReference type="SAM" id="MobiDB-lite"/>
    </source>
</evidence>
<evidence type="ECO:0000259" key="2">
    <source>
        <dbReference type="PROSITE" id="PS50106"/>
    </source>
</evidence>
<feature type="compositionally biased region" description="Low complexity" evidence="1">
    <location>
        <begin position="666"/>
        <end position="675"/>
    </location>
</feature>
<dbReference type="SMART" id="SM00295">
    <property type="entry name" value="B41"/>
    <property type="match status" value="1"/>
</dbReference>
<feature type="compositionally biased region" description="Polar residues" evidence="1">
    <location>
        <begin position="557"/>
        <end position="585"/>
    </location>
</feature>
<accession>A0A6G1SDU3</accession>
<feature type="domain" description="PDZ" evidence="2">
    <location>
        <begin position="8"/>
        <end position="88"/>
    </location>
</feature>
<reference evidence="3" key="1">
    <citation type="submission" date="2018-10" db="EMBL/GenBank/DDBJ databases">
        <title>Transcriptome assembly of Aceria tosichella (Wheat curl mite) Type 2.</title>
        <authorList>
            <person name="Scully E.D."/>
            <person name="Geib S.M."/>
            <person name="Palmer N.A."/>
            <person name="Gupta A.K."/>
            <person name="Sarath G."/>
            <person name="Tatineni S."/>
        </authorList>
    </citation>
    <scope>NUCLEOTIDE SEQUENCE</scope>
    <source>
        <strain evidence="3">LincolnNE</strain>
    </source>
</reference>
<feature type="region of interest" description="Disordered" evidence="1">
    <location>
        <begin position="109"/>
        <end position="148"/>
    </location>
</feature>
<protein>
    <submittedName>
        <fullName evidence="3">FERM and PDZ domain-containing protein 4</fullName>
    </submittedName>
</protein>
<dbReference type="EMBL" id="GGYP01003319">
    <property type="protein sequence ID" value="MDE48090.1"/>
    <property type="molecule type" value="Transcribed_RNA"/>
</dbReference>
<feature type="compositionally biased region" description="Polar residues" evidence="1">
    <location>
        <begin position="112"/>
        <end position="127"/>
    </location>
</feature>
<dbReference type="PANTHER" id="PTHR46221:SF3">
    <property type="entry name" value="FERM AND PDZ DOMAIN-CONTAINING PROTEIN 4"/>
    <property type="match status" value="1"/>
</dbReference>
<dbReference type="GO" id="GO:0048731">
    <property type="term" value="P:system development"/>
    <property type="evidence" value="ECO:0007669"/>
    <property type="project" value="UniProtKB-ARBA"/>
</dbReference>
<gene>
    <name evidence="3" type="primary">FRMPD4</name>
    <name evidence="3" type="ORF">g.16353</name>
</gene>
<feature type="region of interest" description="Disordered" evidence="1">
    <location>
        <begin position="552"/>
        <end position="585"/>
    </location>
</feature>
<organism evidence="3">
    <name type="scientific">Aceria tosichella</name>
    <name type="common">wheat curl mite</name>
    <dbReference type="NCBI Taxonomy" id="561515"/>
    <lineage>
        <taxon>Eukaryota</taxon>
        <taxon>Metazoa</taxon>
        <taxon>Ecdysozoa</taxon>
        <taxon>Arthropoda</taxon>
        <taxon>Chelicerata</taxon>
        <taxon>Arachnida</taxon>
        <taxon>Acari</taxon>
        <taxon>Acariformes</taxon>
        <taxon>Trombidiformes</taxon>
        <taxon>Prostigmata</taxon>
        <taxon>Eupodina</taxon>
        <taxon>Eriophyoidea</taxon>
        <taxon>Eriophyidae</taxon>
        <taxon>Eriophyinae</taxon>
        <taxon>Aceriini</taxon>
        <taxon>Aceria</taxon>
    </lineage>
</organism>
<dbReference type="Pfam" id="PF00595">
    <property type="entry name" value="PDZ"/>
    <property type="match status" value="1"/>
</dbReference>
<dbReference type="InterPro" id="IPR014352">
    <property type="entry name" value="FERM/acyl-CoA-bd_prot_sf"/>
</dbReference>
<proteinExistence type="predicted"/>
<feature type="compositionally biased region" description="Low complexity" evidence="1">
    <location>
        <begin position="134"/>
        <end position="146"/>
    </location>
</feature>
<feature type="compositionally biased region" description="Polar residues" evidence="1">
    <location>
        <begin position="620"/>
        <end position="658"/>
    </location>
</feature>
<dbReference type="InterPro" id="IPR036034">
    <property type="entry name" value="PDZ_sf"/>
</dbReference>
<dbReference type="PROSITE" id="PS50106">
    <property type="entry name" value="PDZ"/>
    <property type="match status" value="1"/>
</dbReference>
<dbReference type="InterPro" id="IPR019749">
    <property type="entry name" value="Band_41_domain"/>
</dbReference>
<evidence type="ECO:0000313" key="3">
    <source>
        <dbReference type="EMBL" id="MDE48090.1"/>
    </source>
</evidence>
<sequence>MEAALEGVPRICRIRRSHHLGYGFIAGSEFPTMVKMIEPNGPSFKRLLPGDVIMAVNGIDVEHSPREQIIKMIQMSQDEIEIKVRQPSYEEIIRAKNLADPKFYMFNKSDHSSNQNIATRPTHSPSSLHHRKLPSPLSSPTSPSGPFAMNRLVTSIAQQQQSQPAFLHNTSNQSDYIQHVHARHNPKMVLKQRTDDNKTVASAGDIGNNPILNGTATLGRRNQANHNTSYGRHSPLPQRCKSSMDKMGKKFGDNGNDQPMLKRSNTMRPIRPPAKVLEILKVVIRIYFEDGHTKVLNYNQDTTVAVILNTLNDRLLGSSPQSDELRRCFGLVLTVNSEGNSKDQITNRRKMLHILDENDSIMKIGQLPYAEKLRLLYRMIHPPTDVTKLYTQNKVAFDYLYKQSCNDLRLERFCPELEPEIALKLSALHIVEYVYSNHPKDHGNSKDPKLYMRLVKKTPGLHHFVPVSMFEQGSDKKSKKRLKTKLLDQLKKNFEEFDFEPPKVRSTTNLNHYTSTSFHELALPGLKSSPSDYVKLLFLNYLSQLPCFGNSKRPLRASTSPVDRNSAGDCSSSMESVPRTSDSSPLLKQERNLLHHNLNNARADMSGTNTISKLAQMNSMRSLSSSIQAPNNTGPSHDQIDMAQTPSIGSISSITFNMQSSPSPPQTSSHASQQSESYLYSKSKQTFVEPSPMPRQQIAISKAQEYNSIERIYSQRYFNNERSIDDLFKNAILLPPPPTPTALISQFTHQKMLLGGSITPILTDRDLDRLRVPPPPRISHH</sequence>
<dbReference type="SMART" id="SM00228">
    <property type="entry name" value="PDZ"/>
    <property type="match status" value="1"/>
</dbReference>
<dbReference type="Gene3D" id="2.30.42.10">
    <property type="match status" value="1"/>
</dbReference>
<dbReference type="SUPFAM" id="SSF47031">
    <property type="entry name" value="Second domain of FERM"/>
    <property type="match status" value="1"/>
</dbReference>
<dbReference type="AlphaFoldDB" id="A0A6G1SDU3"/>